<feature type="region of interest" description="Disordered" evidence="4">
    <location>
        <begin position="626"/>
        <end position="653"/>
    </location>
</feature>
<keyword evidence="7" id="KW-1185">Reference proteome</keyword>
<dbReference type="CDD" id="cd00067">
    <property type="entry name" value="GAL4"/>
    <property type="match status" value="1"/>
</dbReference>
<dbReference type="PROSITE" id="PS00463">
    <property type="entry name" value="ZN2_CY6_FUNGAL_1"/>
    <property type="match status" value="1"/>
</dbReference>
<dbReference type="GO" id="GO:0006351">
    <property type="term" value="P:DNA-templated transcription"/>
    <property type="evidence" value="ECO:0007669"/>
    <property type="project" value="InterPro"/>
</dbReference>
<organism evidence="6 7">
    <name type="scientific">Truncatella angustata</name>
    <dbReference type="NCBI Taxonomy" id="152316"/>
    <lineage>
        <taxon>Eukaryota</taxon>
        <taxon>Fungi</taxon>
        <taxon>Dikarya</taxon>
        <taxon>Ascomycota</taxon>
        <taxon>Pezizomycotina</taxon>
        <taxon>Sordariomycetes</taxon>
        <taxon>Xylariomycetidae</taxon>
        <taxon>Amphisphaeriales</taxon>
        <taxon>Sporocadaceae</taxon>
        <taxon>Truncatella</taxon>
    </lineage>
</organism>
<accession>A0A9P8ZUW3</accession>
<dbReference type="SMART" id="SM00066">
    <property type="entry name" value="GAL4"/>
    <property type="match status" value="1"/>
</dbReference>
<dbReference type="RefSeq" id="XP_045955833.1">
    <property type="nucleotide sequence ID" value="XM_046103209.1"/>
</dbReference>
<dbReference type="InterPro" id="IPR007219">
    <property type="entry name" value="XnlR_reg_dom"/>
</dbReference>
<dbReference type="Pfam" id="PF04082">
    <property type="entry name" value="Fungal_trans"/>
    <property type="match status" value="1"/>
</dbReference>
<dbReference type="InterPro" id="IPR050613">
    <property type="entry name" value="Sec_Metabolite_Reg"/>
</dbReference>
<dbReference type="Proteomes" id="UP000758603">
    <property type="component" value="Unassembled WGS sequence"/>
</dbReference>
<dbReference type="PROSITE" id="PS50048">
    <property type="entry name" value="ZN2_CY6_FUNGAL_2"/>
    <property type="match status" value="1"/>
</dbReference>
<dbReference type="GeneID" id="70132101"/>
<proteinExistence type="predicted"/>
<dbReference type="OrthoDB" id="5431381at2759"/>
<protein>
    <submittedName>
        <fullName evidence="6">Fungal-specific transcription factor domain-containing protein</fullName>
    </submittedName>
</protein>
<dbReference type="SMART" id="SM00906">
    <property type="entry name" value="Fungal_trans"/>
    <property type="match status" value="1"/>
</dbReference>
<dbReference type="Pfam" id="PF00172">
    <property type="entry name" value="Zn_clus"/>
    <property type="match status" value="1"/>
</dbReference>
<dbReference type="GO" id="GO:0008270">
    <property type="term" value="F:zinc ion binding"/>
    <property type="evidence" value="ECO:0007669"/>
    <property type="project" value="InterPro"/>
</dbReference>
<keyword evidence="3" id="KW-0539">Nucleus</keyword>
<dbReference type="GO" id="GO:0003677">
    <property type="term" value="F:DNA binding"/>
    <property type="evidence" value="ECO:0007669"/>
    <property type="project" value="InterPro"/>
</dbReference>
<dbReference type="PANTHER" id="PTHR31001">
    <property type="entry name" value="UNCHARACTERIZED TRANSCRIPTIONAL REGULATORY PROTEIN"/>
    <property type="match status" value="1"/>
</dbReference>
<evidence type="ECO:0000256" key="4">
    <source>
        <dbReference type="SAM" id="MobiDB-lite"/>
    </source>
</evidence>
<dbReference type="EMBL" id="JAGPXC010000006">
    <property type="protein sequence ID" value="KAH6651555.1"/>
    <property type="molecule type" value="Genomic_DNA"/>
</dbReference>
<gene>
    <name evidence="6" type="ORF">BKA67DRAFT_571210</name>
</gene>
<dbReference type="InterPro" id="IPR001138">
    <property type="entry name" value="Zn2Cys6_DnaBD"/>
</dbReference>
<keyword evidence="2" id="KW-0479">Metal-binding</keyword>
<evidence type="ECO:0000256" key="3">
    <source>
        <dbReference type="ARBA" id="ARBA00023242"/>
    </source>
</evidence>
<dbReference type="InterPro" id="IPR036864">
    <property type="entry name" value="Zn2-C6_fun-type_DNA-bd_sf"/>
</dbReference>
<dbReference type="GO" id="GO:0000981">
    <property type="term" value="F:DNA-binding transcription factor activity, RNA polymerase II-specific"/>
    <property type="evidence" value="ECO:0007669"/>
    <property type="project" value="InterPro"/>
</dbReference>
<comment type="caution">
    <text evidence="6">The sequence shown here is derived from an EMBL/GenBank/DDBJ whole genome shotgun (WGS) entry which is preliminary data.</text>
</comment>
<reference evidence="6" key="1">
    <citation type="journal article" date="2021" name="Nat. Commun.">
        <title>Genetic determinants of endophytism in the Arabidopsis root mycobiome.</title>
        <authorList>
            <person name="Mesny F."/>
            <person name="Miyauchi S."/>
            <person name="Thiergart T."/>
            <person name="Pickel B."/>
            <person name="Atanasova L."/>
            <person name="Karlsson M."/>
            <person name="Huettel B."/>
            <person name="Barry K.W."/>
            <person name="Haridas S."/>
            <person name="Chen C."/>
            <person name="Bauer D."/>
            <person name="Andreopoulos W."/>
            <person name="Pangilinan J."/>
            <person name="LaButti K."/>
            <person name="Riley R."/>
            <person name="Lipzen A."/>
            <person name="Clum A."/>
            <person name="Drula E."/>
            <person name="Henrissat B."/>
            <person name="Kohler A."/>
            <person name="Grigoriev I.V."/>
            <person name="Martin F.M."/>
            <person name="Hacquard S."/>
        </authorList>
    </citation>
    <scope>NUCLEOTIDE SEQUENCE</scope>
    <source>
        <strain evidence="6">MPI-SDFR-AT-0073</strain>
    </source>
</reference>
<dbReference type="PANTHER" id="PTHR31001:SF74">
    <property type="entry name" value="ZN(II)2CYS6 TRANSCRIPTION FACTOR (EUROFUNG)"/>
    <property type="match status" value="1"/>
</dbReference>
<comment type="subcellular location">
    <subcellularLocation>
        <location evidence="1">Nucleus</location>
    </subcellularLocation>
</comment>
<evidence type="ECO:0000256" key="1">
    <source>
        <dbReference type="ARBA" id="ARBA00004123"/>
    </source>
</evidence>
<dbReference type="SUPFAM" id="SSF57701">
    <property type="entry name" value="Zn2/Cys6 DNA-binding domain"/>
    <property type="match status" value="1"/>
</dbReference>
<evidence type="ECO:0000313" key="7">
    <source>
        <dbReference type="Proteomes" id="UP000758603"/>
    </source>
</evidence>
<name>A0A9P8ZUW3_9PEZI</name>
<dbReference type="Gene3D" id="4.10.240.10">
    <property type="entry name" value="Zn(2)-C6 fungal-type DNA-binding domain"/>
    <property type="match status" value="1"/>
</dbReference>
<sequence>MSSSVVMEAERVPRRLPPPNRRRDKTRFSCHTCHRRKLKCDRKQPCARCVKSGCGISCTYVGSFLSTGVSPSCRPLAPLSAEQPVVHDTYQRQASPTTNDLEASIPSPAIALSDLVSDLRGNLDLGNSESGYKATSHWTSILNDVREVEETPALSGDRRLDAVTTDQDSSLTPNVLLLQGCRQASKEEILASLPRRAVADRLVAHYFAATEFSLCILHKVEFLKQYDKFWKSPTSFPVSWLGLLFSIFCLSIQFQNPEIRLPPASESITGPKASVSALIQQHRERIVQCLVLAKYGRGGPFTVETLLHYLMAETSLRHDSDMELWLVLGTLVQIAIKMGYHRDPDNFTSLSAFQGEMRRRVWSTIYQADMSVSTQLGLPRIIKDAISDTLQPSNLLDSDFSASSDVLPCTRTDQEVTPALILTSKYRIMSVFSTILDLITDFQTTSYAAIQQIDSRLNANFASIPESCKYRSLSLSIMDPPTLIFQRLYIQILYHRAQIILHLRYFAMARDSRPYEQSRRIAVGAALSILHHHQLIDEESQPGGRLGSHVIQSPFMSHEFLLATSVICFYVHHFKGQIEPAKLDEIIDVSKKTETIWCRTRADSTESMKASKALRIVIDEIERNKGADRDTTADGIEQVTGMEDTLSKHSSPP</sequence>
<feature type="domain" description="Zn(2)-C6 fungal-type" evidence="5">
    <location>
        <begin position="29"/>
        <end position="60"/>
    </location>
</feature>
<evidence type="ECO:0000313" key="6">
    <source>
        <dbReference type="EMBL" id="KAH6651555.1"/>
    </source>
</evidence>
<feature type="region of interest" description="Disordered" evidence="4">
    <location>
        <begin position="1"/>
        <end position="25"/>
    </location>
</feature>
<evidence type="ECO:0000256" key="2">
    <source>
        <dbReference type="ARBA" id="ARBA00022723"/>
    </source>
</evidence>
<evidence type="ECO:0000259" key="5">
    <source>
        <dbReference type="PROSITE" id="PS50048"/>
    </source>
</evidence>
<dbReference type="AlphaFoldDB" id="A0A9P8ZUW3"/>
<dbReference type="GO" id="GO:0005634">
    <property type="term" value="C:nucleus"/>
    <property type="evidence" value="ECO:0007669"/>
    <property type="project" value="UniProtKB-SubCell"/>
</dbReference>
<dbReference type="CDD" id="cd12148">
    <property type="entry name" value="fungal_TF_MHR"/>
    <property type="match status" value="1"/>
</dbReference>